<evidence type="ECO:0000256" key="1">
    <source>
        <dbReference type="ARBA" id="ARBA00004225"/>
    </source>
</evidence>
<evidence type="ECO:0000256" key="6">
    <source>
        <dbReference type="ARBA" id="ARBA00023136"/>
    </source>
</evidence>
<proteinExistence type="inferred from homology"/>
<dbReference type="GO" id="GO:0042773">
    <property type="term" value="P:ATP synthesis coupled electron transport"/>
    <property type="evidence" value="ECO:0007669"/>
    <property type="project" value="TreeGrafter"/>
</dbReference>
<dbReference type="InterPro" id="IPR045187">
    <property type="entry name" value="CcO_II"/>
</dbReference>
<dbReference type="FunFam" id="1.10.287.90:FF:000004">
    <property type="entry name" value="Cytochrome c oxidase subunit 2"/>
    <property type="match status" value="1"/>
</dbReference>
<name>A0A6H1YJ19_CAPBU</name>
<dbReference type="PROSITE" id="PS50999">
    <property type="entry name" value="COX2_TM"/>
    <property type="match status" value="1"/>
</dbReference>
<keyword evidence="3 7" id="KW-0812">Transmembrane</keyword>
<reference evidence="9" key="1">
    <citation type="journal article" date="2020" name="Plants (Basel)">
        <title>Assembly and Analysis of the Complete Mitochondrial Genome of Capsella bursa-pastoris.</title>
        <authorList>
            <person name="Omelchenko D.O."/>
            <person name="Makarenko M.S."/>
            <person name="Kasianov A.S."/>
            <person name="Schelkunov M.I."/>
            <person name="Logacheva M.D."/>
            <person name="Penin A.A."/>
        </authorList>
    </citation>
    <scope>NUCLEOTIDE SEQUENCE</scope>
</reference>
<dbReference type="AlphaFoldDB" id="A0A6H1YJ19"/>
<dbReference type="SUPFAM" id="SSF81464">
    <property type="entry name" value="Cytochrome c oxidase subunit II-like, transmembrane region"/>
    <property type="match status" value="1"/>
</dbReference>
<keyword evidence="5 9" id="KW-0496">Mitochondrion</keyword>
<evidence type="ECO:0000256" key="4">
    <source>
        <dbReference type="ARBA" id="ARBA00022989"/>
    </source>
</evidence>
<dbReference type="GO" id="GO:0031966">
    <property type="term" value="C:mitochondrial membrane"/>
    <property type="evidence" value="ECO:0007669"/>
    <property type="project" value="UniProtKB-SubCell"/>
</dbReference>
<comment type="similarity">
    <text evidence="2">Belongs to the cytochrome c oxidase subunit 2 family.</text>
</comment>
<dbReference type="InterPro" id="IPR011759">
    <property type="entry name" value="Cyt_c_oxidase_su2_TM_dom"/>
</dbReference>
<dbReference type="PRINTS" id="PR01166">
    <property type="entry name" value="CYCOXIDASEII"/>
</dbReference>
<organism evidence="9">
    <name type="scientific">Capsella bursa-pastoris</name>
    <name type="common">Shepherd's purse</name>
    <name type="synonym">Thlaspi bursa-pastoris</name>
    <dbReference type="NCBI Taxonomy" id="3719"/>
    <lineage>
        <taxon>Eukaryota</taxon>
        <taxon>Viridiplantae</taxon>
        <taxon>Streptophyta</taxon>
        <taxon>Embryophyta</taxon>
        <taxon>Tracheophyta</taxon>
        <taxon>Spermatophyta</taxon>
        <taxon>Magnoliopsida</taxon>
        <taxon>eudicotyledons</taxon>
        <taxon>Gunneridae</taxon>
        <taxon>Pentapetalae</taxon>
        <taxon>rosids</taxon>
        <taxon>malvids</taxon>
        <taxon>Brassicales</taxon>
        <taxon>Brassicaceae</taxon>
        <taxon>Camelineae</taxon>
        <taxon>Capsella</taxon>
    </lineage>
</organism>
<dbReference type="PANTHER" id="PTHR22888">
    <property type="entry name" value="CYTOCHROME C OXIDASE, SUBUNIT II"/>
    <property type="match status" value="1"/>
</dbReference>
<dbReference type="InterPro" id="IPR036257">
    <property type="entry name" value="Cyt_c_oxidase_su2_TM_sf"/>
</dbReference>
<keyword evidence="4 7" id="KW-1133">Transmembrane helix</keyword>
<evidence type="ECO:0000256" key="2">
    <source>
        <dbReference type="ARBA" id="ARBA00007866"/>
    </source>
</evidence>
<evidence type="ECO:0000313" key="9">
    <source>
        <dbReference type="EMBL" id="QJA28493.1"/>
    </source>
</evidence>
<protein>
    <recommendedName>
        <fullName evidence="8">Cytochrome oxidase subunit II transmembrane region profile domain-containing protein</fullName>
    </recommendedName>
</protein>
<accession>A0A6H1YJ19</accession>
<feature type="transmembrane region" description="Helical" evidence="7">
    <location>
        <begin position="81"/>
        <end position="103"/>
    </location>
</feature>
<dbReference type="PANTHER" id="PTHR22888:SF9">
    <property type="entry name" value="CYTOCHROME C OXIDASE SUBUNIT 2"/>
    <property type="match status" value="1"/>
</dbReference>
<evidence type="ECO:0000256" key="3">
    <source>
        <dbReference type="ARBA" id="ARBA00022692"/>
    </source>
</evidence>
<dbReference type="Gene3D" id="1.10.287.90">
    <property type="match status" value="1"/>
</dbReference>
<gene>
    <name evidence="9" type="primary">orf290</name>
</gene>
<evidence type="ECO:0000256" key="7">
    <source>
        <dbReference type="SAM" id="Phobius"/>
    </source>
</evidence>
<sequence>MIVLKRLFLYMVDVAEPWQLGSQDAATPIMQGIIDLHHDIFFFLILILVFVLWILVRALWHFHYKKNAIPQRIVHGTTIEILRTIFPSIISMFIAIPSFALLYSMDAAPLVEAALPPSPCCSSSEDSFGLRVLSEPWPITPDLGLESSMKNRILILEAKNSPFLLGKEKGQYWGEIKESLHNSPHQKEYFRLLDFENRDLQIRERKHSCLEVFREVLFRNPYLEERAAYSLQEAFCDFLNERREELDSNPGSSPAEMDRLEIRSLDQVEKDLLRRGDESIYIKQFFLNGD</sequence>
<dbReference type="Pfam" id="PF02790">
    <property type="entry name" value="COX2_TM"/>
    <property type="match status" value="1"/>
</dbReference>
<feature type="domain" description="Cytochrome oxidase subunit II transmembrane region profile" evidence="8">
    <location>
        <begin position="14"/>
        <end position="109"/>
    </location>
</feature>
<dbReference type="GO" id="GO:0004129">
    <property type="term" value="F:cytochrome-c oxidase activity"/>
    <property type="evidence" value="ECO:0007669"/>
    <property type="project" value="InterPro"/>
</dbReference>
<dbReference type="EMBL" id="MN746809">
    <property type="protein sequence ID" value="QJA28493.1"/>
    <property type="molecule type" value="Genomic_DNA"/>
</dbReference>
<evidence type="ECO:0000256" key="5">
    <source>
        <dbReference type="ARBA" id="ARBA00023128"/>
    </source>
</evidence>
<comment type="subcellular location">
    <subcellularLocation>
        <location evidence="1">Mitochondrion membrane</location>
        <topology evidence="1">Multi-pass membrane protein</topology>
    </subcellularLocation>
</comment>
<evidence type="ECO:0000259" key="8">
    <source>
        <dbReference type="PROSITE" id="PS50999"/>
    </source>
</evidence>
<keyword evidence="6 7" id="KW-0472">Membrane</keyword>
<feature type="transmembrane region" description="Helical" evidence="7">
    <location>
        <begin position="40"/>
        <end position="60"/>
    </location>
</feature>
<geneLocation type="mitochondrion" evidence="9"/>